<proteinExistence type="predicted"/>
<sequence>MKIDGLFTGVEIQNVNAAFVYEDGQRTDVQKADGGVPVWTVEVAVADGAYLLPQKVKVASNVKPEVGKKVCFSGVDVSAYAGTVYIKANALSYGDTDGLEGVLD</sequence>
<reference evidence="1" key="2">
    <citation type="submission" date="2015-07" db="EMBL/GenBank/DDBJ databases">
        <title>Plasmids, circular viruses and viroids from rat gut.</title>
        <authorList>
            <person name="Jorgensen T.J."/>
            <person name="Hansen M.A."/>
            <person name="Xu Z."/>
            <person name="Tabak M.A."/>
            <person name="Sorensen S.J."/>
            <person name="Hansen L.H."/>
        </authorList>
    </citation>
    <scope>NUCLEOTIDE SEQUENCE</scope>
    <source>
        <plasmid evidence="1">pRGRH1810</plasmid>
    </source>
</reference>
<dbReference type="AlphaFoldDB" id="A0A0H5QQN9"/>
<organism evidence="1">
    <name type="scientific">uncultured prokaryote</name>
    <dbReference type="NCBI Taxonomy" id="198431"/>
    <lineage>
        <taxon>unclassified sequences</taxon>
        <taxon>environmental samples</taxon>
    </lineage>
</organism>
<accession>A0A0H5QQN9</accession>
<reference evidence="1" key="1">
    <citation type="submission" date="2015-06" db="EMBL/GenBank/DDBJ databases">
        <authorList>
            <person name="Joergensen T."/>
        </authorList>
    </citation>
    <scope>NUCLEOTIDE SEQUENCE</scope>
    <source>
        <plasmid evidence="1">pRGRH1810</plasmid>
    </source>
</reference>
<protein>
    <submittedName>
        <fullName evidence="1">Uncharacterized protein</fullName>
    </submittedName>
</protein>
<evidence type="ECO:0000313" key="1">
    <source>
        <dbReference type="EMBL" id="CRY98002.1"/>
    </source>
</evidence>
<name>A0A0H5QQN9_9ZZZZ</name>
<geneLocation type="plasmid" evidence="1">
    <name>pRGRH1810</name>
</geneLocation>
<keyword evidence="1" id="KW-0614">Plasmid</keyword>
<dbReference type="EMBL" id="LN854309">
    <property type="protein sequence ID" value="CRY98002.1"/>
    <property type="molecule type" value="Genomic_DNA"/>
</dbReference>